<dbReference type="KEGG" id="sis:LS215_1006"/>
<sequence length="225" mass="26730">MVNLYDCALTIEELKMRGYLDISELKEKNLKNIHKFIQFLTRNEIVKRRRNRLLLLGDFPKYFVYNISILTNITNDHEGAQSEILINIIPTTTKSYLVEVKEILARVIGYEKIRINESIINYSKYTKNFSLDYDLPSWNTVSVKSKYFHLIESNNNWKFIKYNLYPNIFNFSLNVKFHFNPKDYGIFYSINGEDTRIKCPFNSNNTLKLNLSFPFSTGHYSVKWK</sequence>
<dbReference type="RefSeq" id="WP_012713409.1">
    <property type="nucleotide sequence ID" value="NC_012589.1"/>
</dbReference>
<dbReference type="GeneID" id="7797510"/>
<dbReference type="Proteomes" id="UP000001747">
    <property type="component" value="Chromosome"/>
</dbReference>
<reference evidence="1 2" key="1">
    <citation type="journal article" date="2009" name="Proc. Natl. Acad. Sci. U.S.A.">
        <title>Biogeography of the Sulfolobus islandicus pan-genome.</title>
        <authorList>
            <person name="Reno M.L."/>
            <person name="Held N.L."/>
            <person name="Fields C.J."/>
            <person name="Burke P.V."/>
            <person name="Whitaker R.J."/>
        </authorList>
    </citation>
    <scope>NUCLEOTIDE SEQUENCE [LARGE SCALE GENOMIC DNA]</scope>
    <source>
        <strain evidence="2">L.S.2.15 / Lassen #1</strain>
    </source>
</reference>
<dbReference type="OrthoDB" id="374013at2157"/>
<protein>
    <submittedName>
        <fullName evidence="1">Uncharacterized protein</fullName>
    </submittedName>
</protein>
<dbReference type="HOGENOM" id="CLU_1227704_0_0_2"/>
<proteinExistence type="predicted"/>
<dbReference type="EMBL" id="CP001399">
    <property type="protein sequence ID" value="ACP35041.1"/>
    <property type="molecule type" value="Genomic_DNA"/>
</dbReference>
<evidence type="ECO:0000313" key="2">
    <source>
        <dbReference type="Proteomes" id="UP000001747"/>
    </source>
</evidence>
<gene>
    <name evidence="1" type="ordered locus">LS215_1006</name>
</gene>
<accession>C3MNS8</accession>
<name>C3MNS8_SACI2</name>
<organism evidence="1 2">
    <name type="scientific">Saccharolobus islandicus (strain L.S.2.15 / Lassen #1)</name>
    <name type="common">Sulfolobus islandicus</name>
    <dbReference type="NCBI Taxonomy" id="429572"/>
    <lineage>
        <taxon>Archaea</taxon>
        <taxon>Thermoproteota</taxon>
        <taxon>Thermoprotei</taxon>
        <taxon>Sulfolobales</taxon>
        <taxon>Sulfolobaceae</taxon>
        <taxon>Saccharolobus</taxon>
    </lineage>
</organism>
<evidence type="ECO:0000313" key="1">
    <source>
        <dbReference type="EMBL" id="ACP35041.1"/>
    </source>
</evidence>
<dbReference type="AlphaFoldDB" id="C3MNS8"/>